<comment type="caution">
    <text evidence="2">The sequence shown here is derived from an EMBL/GenBank/DDBJ whole genome shotgun (WGS) entry which is preliminary data.</text>
</comment>
<evidence type="ECO:0000313" key="3">
    <source>
        <dbReference type="Proteomes" id="UP000070612"/>
    </source>
</evidence>
<evidence type="ECO:0000313" key="2">
    <source>
        <dbReference type="EMBL" id="KWX25486.1"/>
    </source>
</evidence>
<name>A0A132PT15_9MYCO</name>
<dbReference type="SUPFAM" id="SSF51419">
    <property type="entry name" value="PLP-binding barrel"/>
    <property type="match status" value="1"/>
</dbReference>
<dbReference type="AlphaFoldDB" id="A0A132PT15"/>
<dbReference type="STRING" id="59750.AWC31_20825"/>
<accession>A0A132PT15</accession>
<gene>
    <name evidence="2" type="ORF">AFM11_04345</name>
</gene>
<dbReference type="Proteomes" id="UP000070612">
    <property type="component" value="Unassembled WGS sequence"/>
</dbReference>
<organism evidence="2 3">
    <name type="scientific">Mycolicibacterium wolinskyi</name>
    <dbReference type="NCBI Taxonomy" id="59750"/>
    <lineage>
        <taxon>Bacteria</taxon>
        <taxon>Bacillati</taxon>
        <taxon>Actinomycetota</taxon>
        <taxon>Actinomycetes</taxon>
        <taxon>Mycobacteriales</taxon>
        <taxon>Mycobacteriaceae</taxon>
        <taxon>Mycolicibacterium</taxon>
    </lineage>
</organism>
<protein>
    <submittedName>
        <fullName evidence="2">LysA protein</fullName>
    </submittedName>
</protein>
<reference evidence="2 3" key="1">
    <citation type="submission" date="2015-07" db="EMBL/GenBank/DDBJ databases">
        <title>A draft genome sequence of Mycobacterium wolinskyi.</title>
        <authorList>
            <person name="de Man T.J."/>
            <person name="Perry K.A."/>
            <person name="Coulliette A.D."/>
            <person name="Jensen B."/>
            <person name="Toney N.C."/>
            <person name="Limbago B.M."/>
            <person name="Noble-Wang J."/>
        </authorList>
    </citation>
    <scope>NUCLEOTIDE SEQUENCE [LARGE SCALE GENOMIC DNA]</scope>
    <source>
        <strain evidence="2 3">CDC_01</strain>
    </source>
</reference>
<proteinExistence type="predicted"/>
<dbReference type="Gene3D" id="3.20.20.10">
    <property type="entry name" value="Alanine racemase"/>
    <property type="match status" value="1"/>
</dbReference>
<evidence type="ECO:0000256" key="1">
    <source>
        <dbReference type="SAM" id="MobiDB-lite"/>
    </source>
</evidence>
<feature type="region of interest" description="Disordered" evidence="1">
    <location>
        <begin position="1"/>
        <end position="25"/>
    </location>
</feature>
<sequence length="246" mass="25884">MTFSAAFLSKRSVSSRPADPPQDRETLRRCAVSRRSLGMVELVLPAMALRNAVVARWARDHSVAVDVRDGRELAVAVGAGIHPIRMTAHGAGLTADELVFCAANLGVGRVVVNGPAQVDVLAATGRRGHRVLVSMGRGGLAASVADCRRFELVGLYGEIGPDEHHFVSYSAAIGDMLLEMSQIRRTHGVVLTRIALGGCGLTFGAGPGDLSEVANAIDETLDDACATLRFPRPVVVVSAQPGSVRV</sequence>
<keyword evidence="3" id="KW-1185">Reference proteome</keyword>
<dbReference type="PATRIC" id="fig|59750.3.peg.2746"/>
<dbReference type="InterPro" id="IPR029066">
    <property type="entry name" value="PLP-binding_barrel"/>
</dbReference>
<dbReference type="EMBL" id="LGTW01000002">
    <property type="protein sequence ID" value="KWX25486.1"/>
    <property type="molecule type" value="Genomic_DNA"/>
</dbReference>